<comment type="caution">
    <text evidence="2">The sequence shown here is derived from an EMBL/GenBank/DDBJ whole genome shotgun (WGS) entry which is preliminary data.</text>
</comment>
<proteinExistence type="predicted"/>
<organism evidence="2 3">
    <name type="scientific">Temnothorax longispinosus</name>
    <dbReference type="NCBI Taxonomy" id="300112"/>
    <lineage>
        <taxon>Eukaryota</taxon>
        <taxon>Metazoa</taxon>
        <taxon>Ecdysozoa</taxon>
        <taxon>Arthropoda</taxon>
        <taxon>Hexapoda</taxon>
        <taxon>Insecta</taxon>
        <taxon>Pterygota</taxon>
        <taxon>Neoptera</taxon>
        <taxon>Endopterygota</taxon>
        <taxon>Hymenoptera</taxon>
        <taxon>Apocrita</taxon>
        <taxon>Aculeata</taxon>
        <taxon>Formicoidea</taxon>
        <taxon>Formicidae</taxon>
        <taxon>Myrmicinae</taxon>
        <taxon>Temnothorax</taxon>
    </lineage>
</organism>
<evidence type="ECO:0000313" key="3">
    <source>
        <dbReference type="Proteomes" id="UP000310200"/>
    </source>
</evidence>
<evidence type="ECO:0000313" key="2">
    <source>
        <dbReference type="EMBL" id="TGZ32759.1"/>
    </source>
</evidence>
<reference evidence="2 3" key="1">
    <citation type="journal article" date="2019" name="Philos. Trans. R. Soc. Lond., B, Biol. Sci.">
        <title>Ant behaviour and brain gene expression of defending hosts depend on the ecological success of the intruding social parasite.</title>
        <authorList>
            <person name="Kaur R."/>
            <person name="Stoldt M."/>
            <person name="Jongepier E."/>
            <person name="Feldmeyer B."/>
            <person name="Menzel F."/>
            <person name="Bornberg-Bauer E."/>
            <person name="Foitzik S."/>
        </authorList>
    </citation>
    <scope>NUCLEOTIDE SEQUENCE [LARGE SCALE GENOMIC DNA]</scope>
    <source>
        <tissue evidence="2">Whole body</tissue>
    </source>
</reference>
<evidence type="ECO:0000256" key="1">
    <source>
        <dbReference type="SAM" id="MobiDB-lite"/>
    </source>
</evidence>
<dbReference type="AlphaFoldDB" id="A0A4S2JE14"/>
<dbReference type="Proteomes" id="UP000310200">
    <property type="component" value="Unassembled WGS sequence"/>
</dbReference>
<feature type="compositionally biased region" description="Basic and acidic residues" evidence="1">
    <location>
        <begin position="1"/>
        <end position="16"/>
    </location>
</feature>
<feature type="compositionally biased region" description="Basic and acidic residues" evidence="1">
    <location>
        <begin position="105"/>
        <end position="120"/>
    </location>
</feature>
<gene>
    <name evidence="2" type="ORF">DBV15_00944</name>
</gene>
<dbReference type="EMBL" id="QBLH01003812">
    <property type="protein sequence ID" value="TGZ32759.1"/>
    <property type="molecule type" value="Genomic_DNA"/>
</dbReference>
<feature type="region of interest" description="Disordered" evidence="1">
    <location>
        <begin position="1"/>
        <end position="30"/>
    </location>
</feature>
<accession>A0A4S2JE14</accession>
<name>A0A4S2JE14_9HYME</name>
<keyword evidence="3" id="KW-1185">Reference proteome</keyword>
<protein>
    <submittedName>
        <fullName evidence="2">Uncharacterized protein</fullName>
    </submittedName>
</protein>
<sequence length="141" mass="15443">MRGSKKERERPPERPPRSIKMSGLPSDGRKLGDGQGQLFILLGATTMGFASSIATPVCNATWSKCPCFISLGAFSSRREATVRHCSRTDTETLGNYKHAMPGRKATREKEGDGEKERERGWYSQKKCTAANHEVSAAAGCH</sequence>
<feature type="region of interest" description="Disordered" evidence="1">
    <location>
        <begin position="93"/>
        <end position="121"/>
    </location>
</feature>